<dbReference type="RefSeq" id="WP_220608793.1">
    <property type="nucleotide sequence ID" value="NZ_CP080598.1"/>
</dbReference>
<dbReference type="InterPro" id="IPR010342">
    <property type="entry name" value="DUF938"/>
</dbReference>
<keyword evidence="2" id="KW-1185">Reference proteome</keyword>
<reference evidence="1 2" key="1">
    <citation type="journal article" date="2022" name="J. Am. Chem. Soc.">
        <title>Biosynthesis of Guanitoxin Enables Global Environmental Detection in Freshwater Cyanobacteria.</title>
        <authorList>
            <person name="Lima S.T."/>
            <person name="Fallon T.R."/>
            <person name="Cordoza J.L."/>
            <person name="Chekan J.R."/>
            <person name="Delbaje E."/>
            <person name="Hopiavuori A.R."/>
            <person name="Alvarenga D.O."/>
            <person name="Wood S.M."/>
            <person name="Luhavaya H."/>
            <person name="Baumgartner J.T."/>
            <person name="Dorr F.A."/>
            <person name="Etchegaray A."/>
            <person name="Pinto E."/>
            <person name="McKinnie S.M.K."/>
            <person name="Fiore M.F."/>
            <person name="Moore B.S."/>
        </authorList>
    </citation>
    <scope>NUCLEOTIDE SEQUENCE [LARGE SCALE GENOMIC DNA]</scope>
    <source>
        <strain evidence="1 2">ITEP-024</strain>
    </source>
</reference>
<dbReference type="SUPFAM" id="SSF53335">
    <property type="entry name" value="S-adenosyl-L-methionine-dependent methyltransferases"/>
    <property type="match status" value="1"/>
</dbReference>
<dbReference type="Pfam" id="PF06080">
    <property type="entry name" value="DUF938"/>
    <property type="match status" value="1"/>
</dbReference>
<dbReference type="Proteomes" id="UP000826540">
    <property type="component" value="Chromosome"/>
</dbReference>
<organism evidence="1 2">
    <name type="scientific">Sphaerospermopsis torques-reginae ITEP-024</name>
    <dbReference type="NCBI Taxonomy" id="984208"/>
    <lineage>
        <taxon>Bacteria</taxon>
        <taxon>Bacillati</taxon>
        <taxon>Cyanobacteriota</taxon>
        <taxon>Cyanophyceae</taxon>
        <taxon>Nostocales</taxon>
        <taxon>Aphanizomenonaceae</taxon>
        <taxon>Sphaerospermopsis</taxon>
        <taxon>Sphaerospermopsis torques-reginae</taxon>
    </lineage>
</organism>
<dbReference type="PANTHER" id="PTHR20974:SF0">
    <property type="entry name" value="UPF0585 PROTEIN CG18661"/>
    <property type="match status" value="1"/>
</dbReference>
<protein>
    <submittedName>
        <fullName evidence="1">DUF938 domain-containing protein</fullName>
    </submittedName>
</protein>
<accession>A0ABX8WW54</accession>
<dbReference type="Gene3D" id="3.40.50.150">
    <property type="entry name" value="Vaccinia Virus protein VP39"/>
    <property type="match status" value="1"/>
</dbReference>
<evidence type="ECO:0000313" key="2">
    <source>
        <dbReference type="Proteomes" id="UP000826540"/>
    </source>
</evidence>
<proteinExistence type="predicted"/>
<dbReference type="EMBL" id="CP080598">
    <property type="protein sequence ID" value="QYX30636.1"/>
    <property type="molecule type" value="Genomic_DNA"/>
</dbReference>
<name>A0ABX8WW54_9CYAN</name>
<dbReference type="PANTHER" id="PTHR20974">
    <property type="entry name" value="UPF0585 PROTEIN CG18661"/>
    <property type="match status" value="1"/>
</dbReference>
<sequence>MHTNPEQKQFAPATQRNREPILEVLQQVLPPSGTILEIASGTGEHAVFFAPPLAPRKWLPSDPNPLLRDSITAWSEESKSDNLYPPLDIDAQLPVWTVEKETFTDSPIVAIVNINMIHISPWSACLGLMAGAGRILPPGGILYLYGPYKQNGQHTAPSNAAFDESLRSQNPEWGVRNLEDVVKAAKAENLILQKVYQMPANNLSVVFQKN</sequence>
<evidence type="ECO:0000313" key="1">
    <source>
        <dbReference type="EMBL" id="QYX30636.1"/>
    </source>
</evidence>
<gene>
    <name evidence="1" type="ORF">K2F26_17350</name>
</gene>
<dbReference type="InterPro" id="IPR029063">
    <property type="entry name" value="SAM-dependent_MTases_sf"/>
</dbReference>